<dbReference type="RefSeq" id="WP_203861497.1">
    <property type="nucleotide sequence ID" value="NZ_BAAAZQ010000020.1"/>
</dbReference>
<dbReference type="PROSITE" id="PS51819">
    <property type="entry name" value="VOC"/>
    <property type="match status" value="1"/>
</dbReference>
<evidence type="ECO:0000313" key="2">
    <source>
        <dbReference type="EMBL" id="GIH00175.1"/>
    </source>
</evidence>
<dbReference type="Gene3D" id="3.30.720.120">
    <property type="match status" value="1"/>
</dbReference>
<dbReference type="InterPro" id="IPR029068">
    <property type="entry name" value="Glyas_Bleomycin-R_OHBP_Dase"/>
</dbReference>
<dbReference type="PANTHER" id="PTHR34109">
    <property type="entry name" value="BNAUNNG04460D PROTEIN-RELATED"/>
    <property type="match status" value="1"/>
</dbReference>
<dbReference type="PANTHER" id="PTHR34109:SF1">
    <property type="entry name" value="VOC DOMAIN-CONTAINING PROTEIN"/>
    <property type="match status" value="1"/>
</dbReference>
<dbReference type="Gene3D" id="3.30.720.110">
    <property type="match status" value="1"/>
</dbReference>
<dbReference type="InterPro" id="IPR004360">
    <property type="entry name" value="Glyas_Fos-R_dOase_dom"/>
</dbReference>
<evidence type="ECO:0000313" key="3">
    <source>
        <dbReference type="Proteomes" id="UP000621500"/>
    </source>
</evidence>
<keyword evidence="3" id="KW-1185">Reference proteome</keyword>
<dbReference type="Proteomes" id="UP000621500">
    <property type="component" value="Unassembled WGS sequence"/>
</dbReference>
<dbReference type="Pfam" id="PF00903">
    <property type="entry name" value="Glyoxalase"/>
    <property type="match status" value="1"/>
</dbReference>
<proteinExistence type="predicted"/>
<sequence>MTVNSPPPPQVWPTLRARDARGLIRFLVDAFGFEEIMVSAEGDVVHHAQLRWPPGGGIMLGSVRDDPADPWPLRPGTFGAYVVTDDVDKLHARAVAAGAEVIEEPRDTDYGSREFLARDPEGNRWSFGTYRGEATPS</sequence>
<accession>A0ABQ4EZZ9</accession>
<evidence type="ECO:0000259" key="1">
    <source>
        <dbReference type="PROSITE" id="PS51819"/>
    </source>
</evidence>
<protein>
    <submittedName>
        <fullName evidence="2">Glyoxalase</fullName>
    </submittedName>
</protein>
<dbReference type="EMBL" id="BONX01000050">
    <property type="protein sequence ID" value="GIH00175.1"/>
    <property type="molecule type" value="Genomic_DNA"/>
</dbReference>
<gene>
    <name evidence="2" type="ORF">Pma05_67470</name>
</gene>
<name>A0ABQ4EZZ9_9ACTN</name>
<dbReference type="SUPFAM" id="SSF54593">
    <property type="entry name" value="Glyoxalase/Bleomycin resistance protein/Dihydroxybiphenyl dioxygenase"/>
    <property type="match status" value="1"/>
</dbReference>
<comment type="caution">
    <text evidence="2">The sequence shown here is derived from an EMBL/GenBank/DDBJ whole genome shotgun (WGS) entry which is preliminary data.</text>
</comment>
<feature type="domain" description="VOC" evidence="1">
    <location>
        <begin position="9"/>
        <end position="130"/>
    </location>
</feature>
<dbReference type="InterPro" id="IPR037523">
    <property type="entry name" value="VOC_core"/>
</dbReference>
<reference evidence="2 3" key="1">
    <citation type="submission" date="2021-01" db="EMBL/GenBank/DDBJ databases">
        <title>Whole genome shotgun sequence of Plantactinospora mayteni NBRC 109088.</title>
        <authorList>
            <person name="Komaki H."/>
            <person name="Tamura T."/>
        </authorList>
    </citation>
    <scope>NUCLEOTIDE SEQUENCE [LARGE SCALE GENOMIC DNA]</scope>
    <source>
        <strain evidence="2 3">NBRC 109088</strain>
    </source>
</reference>
<organism evidence="2 3">
    <name type="scientific">Plantactinospora mayteni</name>
    <dbReference type="NCBI Taxonomy" id="566021"/>
    <lineage>
        <taxon>Bacteria</taxon>
        <taxon>Bacillati</taxon>
        <taxon>Actinomycetota</taxon>
        <taxon>Actinomycetes</taxon>
        <taxon>Micromonosporales</taxon>
        <taxon>Micromonosporaceae</taxon>
        <taxon>Plantactinospora</taxon>
    </lineage>
</organism>